<dbReference type="GO" id="GO:0016787">
    <property type="term" value="F:hydrolase activity"/>
    <property type="evidence" value="ECO:0007669"/>
    <property type="project" value="UniProtKB-KW"/>
</dbReference>
<keyword evidence="5" id="KW-1185">Reference proteome</keyword>
<dbReference type="InterPro" id="IPR053145">
    <property type="entry name" value="AB_hydrolase_Est10"/>
</dbReference>
<name>A0ABY6ME03_9BACT</name>
<evidence type="ECO:0000313" key="4">
    <source>
        <dbReference type="EMBL" id="UZD21130.1"/>
    </source>
</evidence>
<dbReference type="InterPro" id="IPR000383">
    <property type="entry name" value="Xaa-Pro-like_dom"/>
</dbReference>
<evidence type="ECO:0000313" key="5">
    <source>
        <dbReference type="Proteomes" id="UP001163156"/>
    </source>
</evidence>
<organism evidence="4 5">
    <name type="scientific">Algoriphagus halophytocola</name>
    <dbReference type="NCBI Taxonomy" id="2991499"/>
    <lineage>
        <taxon>Bacteria</taxon>
        <taxon>Pseudomonadati</taxon>
        <taxon>Bacteroidota</taxon>
        <taxon>Cytophagia</taxon>
        <taxon>Cytophagales</taxon>
        <taxon>Cyclobacteriaceae</taxon>
        <taxon>Algoriphagus</taxon>
    </lineage>
</organism>
<dbReference type="PANTHER" id="PTHR43265:SF1">
    <property type="entry name" value="ESTERASE ESTD"/>
    <property type="match status" value="1"/>
</dbReference>
<reference evidence="4" key="1">
    <citation type="submission" date="2022-10" db="EMBL/GenBank/DDBJ databases">
        <title>Algoriphagus sp. a novel bacteria isolate from halophytes salicornia europaea.</title>
        <authorList>
            <person name="Peng Y."/>
            <person name="Jiang L."/>
            <person name="Lee J."/>
        </authorList>
    </citation>
    <scope>NUCLEOTIDE SEQUENCE</scope>
    <source>
        <strain evidence="4">TR-M5</strain>
    </source>
</reference>
<dbReference type="InterPro" id="IPR029058">
    <property type="entry name" value="AB_hydrolase_fold"/>
</dbReference>
<sequence length="467" mass="50913">MKNFLLVLILCIFTFSSFAQDITGQWNGALRVQGTQLRLVFHIEKTDEGYKSTMDSPDQAAFGIPVTSTSFENDVIKISITNANIQYEGTLGEDSIIIGVFKQAGQTFPMNLSRSEVQSEEVKRPQEPTKPYGYHSEDLFFENKEAGIKLAGTLTLPKEGGNFPAVILISGSGPQNRNEELMGHKPFLVLSDFLTRNGIAVLRFDDRGTASSEGNFTAATSIDFATDVAAAVDYLKTRKEINPAQIGLIGHSEGGIIAPMVANSNPQDVDFIVLLAGTGIRGDQLLLLQQALIGKAAGMTPAQLEENDMISRQAFEIMLKDLSEKELQQEIAAYMTQVYRNIPPENVPNGMTEADFVTAQVKQLTSPWMSSFIKYDPSISLEKVTCPVLAINGEKDLQVPPKENLGAIKAALEKGGNPDITTVELAGLNHLFQEANTGAPSEYASIDQTFAPAAMEVVLSWIKERVE</sequence>
<proteinExistence type="predicted"/>
<evidence type="ECO:0000256" key="2">
    <source>
        <dbReference type="SAM" id="SignalP"/>
    </source>
</evidence>
<dbReference type="Proteomes" id="UP001163156">
    <property type="component" value="Chromosome"/>
</dbReference>
<feature type="domain" description="Xaa-Pro dipeptidyl-peptidase-like" evidence="3">
    <location>
        <begin position="147"/>
        <end position="399"/>
    </location>
</feature>
<gene>
    <name evidence="4" type="ORF">OM944_10640</name>
</gene>
<dbReference type="Gene3D" id="3.40.50.1820">
    <property type="entry name" value="alpha/beta hydrolase"/>
    <property type="match status" value="1"/>
</dbReference>
<dbReference type="PROSITE" id="PS00708">
    <property type="entry name" value="PRO_ENDOPEP_SER"/>
    <property type="match status" value="1"/>
</dbReference>
<evidence type="ECO:0000256" key="1">
    <source>
        <dbReference type="ARBA" id="ARBA00022801"/>
    </source>
</evidence>
<dbReference type="InterPro" id="IPR002471">
    <property type="entry name" value="Pept_S9_AS"/>
</dbReference>
<evidence type="ECO:0000259" key="3">
    <source>
        <dbReference type="Pfam" id="PF02129"/>
    </source>
</evidence>
<dbReference type="PANTHER" id="PTHR43265">
    <property type="entry name" value="ESTERASE ESTD"/>
    <property type="match status" value="1"/>
</dbReference>
<protein>
    <submittedName>
        <fullName evidence="4">Alpha/beta hydrolase</fullName>
    </submittedName>
</protein>
<dbReference type="SUPFAM" id="SSF53474">
    <property type="entry name" value="alpha/beta-Hydrolases"/>
    <property type="match status" value="1"/>
</dbReference>
<feature type="signal peptide" evidence="2">
    <location>
        <begin position="1"/>
        <end position="19"/>
    </location>
</feature>
<accession>A0ABY6ME03</accession>
<keyword evidence="1 4" id="KW-0378">Hydrolase</keyword>
<keyword evidence="2" id="KW-0732">Signal</keyword>
<feature type="chain" id="PRO_5047509202" evidence="2">
    <location>
        <begin position="20"/>
        <end position="467"/>
    </location>
</feature>
<dbReference type="Pfam" id="PF02129">
    <property type="entry name" value="Peptidase_S15"/>
    <property type="match status" value="1"/>
</dbReference>
<dbReference type="EMBL" id="CP110226">
    <property type="protein sequence ID" value="UZD21130.1"/>
    <property type="molecule type" value="Genomic_DNA"/>
</dbReference>
<dbReference type="RefSeq" id="WP_264807584.1">
    <property type="nucleotide sequence ID" value="NZ_CP110226.1"/>
</dbReference>